<dbReference type="GO" id="GO:0140359">
    <property type="term" value="F:ABC-type transporter activity"/>
    <property type="evidence" value="ECO:0007669"/>
    <property type="project" value="InterPro"/>
</dbReference>
<evidence type="ECO:0000313" key="8">
    <source>
        <dbReference type="EMBL" id="SVE20390.1"/>
    </source>
</evidence>
<evidence type="ECO:0000256" key="1">
    <source>
        <dbReference type="ARBA" id="ARBA00004651"/>
    </source>
</evidence>
<accession>A0A383BKP0</accession>
<evidence type="ECO:0000256" key="4">
    <source>
        <dbReference type="ARBA" id="ARBA00022989"/>
    </source>
</evidence>
<dbReference type="Gene3D" id="3.40.1710.10">
    <property type="entry name" value="abc type-2 transporter like domain"/>
    <property type="match status" value="1"/>
</dbReference>
<keyword evidence="5 6" id="KW-0472">Membrane</keyword>
<feature type="transmembrane region" description="Helical" evidence="6">
    <location>
        <begin position="12"/>
        <end position="31"/>
    </location>
</feature>
<evidence type="ECO:0000256" key="6">
    <source>
        <dbReference type="SAM" id="Phobius"/>
    </source>
</evidence>
<comment type="subcellular location">
    <subcellularLocation>
        <location evidence="1">Cell membrane</location>
        <topology evidence="1">Multi-pass membrane protein</topology>
    </subcellularLocation>
</comment>
<gene>
    <name evidence="8" type="ORF">METZ01_LOCUS473244</name>
</gene>
<keyword evidence="4 6" id="KW-1133">Transmembrane helix</keyword>
<dbReference type="PANTHER" id="PTHR30294:SF38">
    <property type="entry name" value="TRANSPORT PERMEASE PROTEIN"/>
    <property type="match status" value="1"/>
</dbReference>
<dbReference type="InterPro" id="IPR013525">
    <property type="entry name" value="ABC2_TM"/>
</dbReference>
<dbReference type="Pfam" id="PF12698">
    <property type="entry name" value="ABC2_membrane_3"/>
    <property type="match status" value="1"/>
</dbReference>
<evidence type="ECO:0000256" key="2">
    <source>
        <dbReference type="ARBA" id="ARBA00022475"/>
    </source>
</evidence>
<reference evidence="8" key="1">
    <citation type="submission" date="2018-05" db="EMBL/GenBank/DDBJ databases">
        <authorList>
            <person name="Lanie J.A."/>
            <person name="Ng W.-L."/>
            <person name="Kazmierczak K.M."/>
            <person name="Andrzejewski T.M."/>
            <person name="Davidsen T.M."/>
            <person name="Wayne K.J."/>
            <person name="Tettelin H."/>
            <person name="Glass J.I."/>
            <person name="Rusch D."/>
            <person name="Podicherti R."/>
            <person name="Tsui H.-C.T."/>
            <person name="Winkler M.E."/>
        </authorList>
    </citation>
    <scope>NUCLEOTIDE SEQUENCE</scope>
</reference>
<name>A0A383BKP0_9ZZZZ</name>
<keyword evidence="3 6" id="KW-0812">Transmembrane</keyword>
<feature type="domain" description="ABC-2 type transporter transmembrane" evidence="7">
    <location>
        <begin position="10"/>
        <end position="130"/>
    </location>
</feature>
<sequence>MKMYFRRSQSLFWSLFFPVVLMIGLGFYGFGEFSPSKLGVIDNAKNQYSKELIKAVSEKKYIEIEINTREKLDKKVLEGKIDSVLVIHDNYNHNNKEKITLEFEESKEIIAHAFQDTINSVIEIIDSKKTNNNTQN</sequence>
<dbReference type="AlphaFoldDB" id="A0A383BKP0"/>
<protein>
    <recommendedName>
        <fullName evidence="7">ABC-2 type transporter transmembrane domain-containing protein</fullName>
    </recommendedName>
</protein>
<evidence type="ECO:0000256" key="5">
    <source>
        <dbReference type="ARBA" id="ARBA00023136"/>
    </source>
</evidence>
<dbReference type="EMBL" id="UINC01201174">
    <property type="protein sequence ID" value="SVE20390.1"/>
    <property type="molecule type" value="Genomic_DNA"/>
</dbReference>
<dbReference type="PANTHER" id="PTHR30294">
    <property type="entry name" value="MEMBRANE COMPONENT OF ABC TRANSPORTER YHHJ-RELATED"/>
    <property type="match status" value="1"/>
</dbReference>
<proteinExistence type="predicted"/>
<evidence type="ECO:0000256" key="3">
    <source>
        <dbReference type="ARBA" id="ARBA00022692"/>
    </source>
</evidence>
<dbReference type="GO" id="GO:0005886">
    <property type="term" value="C:plasma membrane"/>
    <property type="evidence" value="ECO:0007669"/>
    <property type="project" value="UniProtKB-SubCell"/>
</dbReference>
<evidence type="ECO:0000259" key="7">
    <source>
        <dbReference type="Pfam" id="PF12698"/>
    </source>
</evidence>
<organism evidence="8">
    <name type="scientific">marine metagenome</name>
    <dbReference type="NCBI Taxonomy" id="408172"/>
    <lineage>
        <taxon>unclassified sequences</taxon>
        <taxon>metagenomes</taxon>
        <taxon>ecological metagenomes</taxon>
    </lineage>
</organism>
<keyword evidence="2" id="KW-1003">Cell membrane</keyword>
<dbReference type="InterPro" id="IPR051449">
    <property type="entry name" value="ABC-2_transporter_component"/>
</dbReference>
<feature type="non-terminal residue" evidence="8">
    <location>
        <position position="136"/>
    </location>
</feature>